<reference evidence="2 3" key="1">
    <citation type="journal article" date="2015" name="Genome Announc.">
        <title>Expanding the biotechnology potential of lactobacilli through comparative genomics of 213 strains and associated genera.</title>
        <authorList>
            <person name="Sun Z."/>
            <person name="Harris H.M."/>
            <person name="McCann A."/>
            <person name="Guo C."/>
            <person name="Argimon S."/>
            <person name="Zhang W."/>
            <person name="Yang X."/>
            <person name="Jeffery I.B."/>
            <person name="Cooney J.C."/>
            <person name="Kagawa T.F."/>
            <person name="Liu W."/>
            <person name="Song Y."/>
            <person name="Salvetti E."/>
            <person name="Wrobel A."/>
            <person name="Rasinkangas P."/>
            <person name="Parkhill J."/>
            <person name="Rea M.C."/>
            <person name="O'Sullivan O."/>
            <person name="Ritari J."/>
            <person name="Douillard F.P."/>
            <person name="Paul Ross R."/>
            <person name="Yang R."/>
            <person name="Briner A.E."/>
            <person name="Felis G.E."/>
            <person name="de Vos W.M."/>
            <person name="Barrangou R."/>
            <person name="Klaenhammer T.R."/>
            <person name="Caufield P.W."/>
            <person name="Cui Y."/>
            <person name="Zhang H."/>
            <person name="O'Toole P.W."/>
        </authorList>
    </citation>
    <scope>NUCLEOTIDE SEQUENCE [LARGE SCALE GENOMIC DNA]</scope>
    <source>
        <strain evidence="2 3">DSM 19906</strain>
    </source>
</reference>
<dbReference type="CDD" id="cd06553">
    <property type="entry name" value="ASCH_Ef3133_like"/>
    <property type="match status" value="1"/>
</dbReference>
<name>A0A0R1NP67_9LACO</name>
<keyword evidence="3" id="KW-1185">Reference proteome</keyword>
<accession>A0A0R1NP67</accession>
<dbReference type="PIRSF" id="PIRSF021320">
    <property type="entry name" value="DUF984"/>
    <property type="match status" value="1"/>
</dbReference>
<dbReference type="PATRIC" id="fig|1423766.4.peg.1965"/>
<feature type="domain" description="ASCH" evidence="1">
    <location>
        <begin position="26"/>
        <end position="148"/>
    </location>
</feature>
<evidence type="ECO:0000259" key="1">
    <source>
        <dbReference type="SMART" id="SM01022"/>
    </source>
</evidence>
<dbReference type="InterPro" id="IPR009326">
    <property type="entry name" value="DUF984"/>
</dbReference>
<comment type="caution">
    <text evidence="2">The sequence shown here is derived from an EMBL/GenBank/DDBJ whole genome shotgun (WGS) entry which is preliminary data.</text>
</comment>
<dbReference type="SUPFAM" id="SSF88697">
    <property type="entry name" value="PUA domain-like"/>
    <property type="match status" value="1"/>
</dbReference>
<protein>
    <submittedName>
        <fullName evidence="2">ASCH domain protein</fullName>
    </submittedName>
</protein>
<dbReference type="InterPro" id="IPR015947">
    <property type="entry name" value="PUA-like_sf"/>
</dbReference>
<evidence type="ECO:0000313" key="2">
    <source>
        <dbReference type="EMBL" id="KRL20068.1"/>
    </source>
</evidence>
<dbReference type="Gene3D" id="3.10.400.10">
    <property type="entry name" value="Sulfate adenylyltransferase"/>
    <property type="match status" value="1"/>
</dbReference>
<dbReference type="EMBL" id="AZEB01000039">
    <property type="protein sequence ID" value="KRL20068.1"/>
    <property type="molecule type" value="Genomic_DNA"/>
</dbReference>
<dbReference type="AlphaFoldDB" id="A0A0R1NP67"/>
<dbReference type="RefSeq" id="WP_008857275.1">
    <property type="nucleotide sequence ID" value="NZ_AZEB01000039.1"/>
</dbReference>
<dbReference type="Proteomes" id="UP000051439">
    <property type="component" value="Unassembled WGS sequence"/>
</dbReference>
<dbReference type="InterPro" id="IPR007374">
    <property type="entry name" value="ASCH_domain"/>
</dbReference>
<evidence type="ECO:0000313" key="3">
    <source>
        <dbReference type="Proteomes" id="UP000051439"/>
    </source>
</evidence>
<dbReference type="PANTHER" id="PTHR39203:SF1">
    <property type="entry name" value="CYTOPLASMIC PROTEIN"/>
    <property type="match status" value="1"/>
</dbReference>
<sequence>MDNQIKAYWQKFLSKHHLVNQEYDAWAFGDDSAMADKLADLVERRIKTATTSALDTYESDEPLPRIGDYNIILNSKGIPVCVTQTKAVEVLPFKWVSAEHAFHEGEGDRTLTYWRGVHESFFKTQYAALGKKFSEDIPCVCEVFEVVD</sequence>
<proteinExistence type="predicted"/>
<dbReference type="SMART" id="SM01022">
    <property type="entry name" value="ASCH"/>
    <property type="match status" value="1"/>
</dbReference>
<dbReference type="PANTHER" id="PTHR39203">
    <property type="entry name" value="CYTOPLASMIC PROTEIN-RELATED"/>
    <property type="match status" value="1"/>
</dbReference>
<gene>
    <name evidence="2" type="ORF">FC98_GL001899</name>
</gene>
<dbReference type="Pfam" id="PF04266">
    <property type="entry name" value="ASCH"/>
    <property type="match status" value="1"/>
</dbReference>
<organism evidence="2 3">
    <name type="scientific">Lentilactobacillus kisonensis DSM 19906 = JCM 15041</name>
    <dbReference type="NCBI Taxonomy" id="1423766"/>
    <lineage>
        <taxon>Bacteria</taxon>
        <taxon>Bacillati</taxon>
        <taxon>Bacillota</taxon>
        <taxon>Bacilli</taxon>
        <taxon>Lactobacillales</taxon>
        <taxon>Lactobacillaceae</taxon>
        <taxon>Lentilactobacillus</taxon>
    </lineage>
</organism>